<gene>
    <name evidence="2" type="ORF">CVV64_14400</name>
</gene>
<dbReference type="PANTHER" id="PTHR33169">
    <property type="entry name" value="PADR-FAMILY TRANSCRIPTIONAL REGULATOR"/>
    <property type="match status" value="1"/>
</dbReference>
<reference evidence="2 3" key="1">
    <citation type="journal article" date="2017" name="ISME J.">
        <title>Potential for microbial H2 and metal transformations associated with novel bacteria and archaea in deep terrestrial subsurface sediments.</title>
        <authorList>
            <person name="Hernsdorf A.W."/>
            <person name="Amano Y."/>
            <person name="Miyakawa K."/>
            <person name="Ise K."/>
            <person name="Suzuki Y."/>
            <person name="Anantharaman K."/>
            <person name="Probst A."/>
            <person name="Burstein D."/>
            <person name="Thomas B.C."/>
            <person name="Banfield J.F."/>
        </authorList>
    </citation>
    <scope>NUCLEOTIDE SEQUENCE [LARGE SCALE GENOMIC DNA]</scope>
    <source>
        <strain evidence="2">HGW-Wallbacteria-1</strain>
    </source>
</reference>
<dbReference type="Gene3D" id="1.10.10.10">
    <property type="entry name" value="Winged helix-like DNA-binding domain superfamily/Winged helix DNA-binding domain"/>
    <property type="match status" value="1"/>
</dbReference>
<feature type="domain" description="Transcription regulator PadR N-terminal" evidence="1">
    <location>
        <begin position="10"/>
        <end position="80"/>
    </location>
</feature>
<accession>A0A2N1PM56</accession>
<evidence type="ECO:0000259" key="1">
    <source>
        <dbReference type="Pfam" id="PF03551"/>
    </source>
</evidence>
<dbReference type="InterPro" id="IPR036390">
    <property type="entry name" value="WH_DNA-bd_sf"/>
</dbReference>
<sequence length="101" mass="11387">MRKGVVELAVLAIIGRQERYGYDIVEILKTNGLTITEGTVYPLLTRLRKEGFLDSRLVESELGPARKYYCLTASGREYLDALSIEWVDLSSGIYRVLNGDD</sequence>
<evidence type="ECO:0000313" key="2">
    <source>
        <dbReference type="EMBL" id="PKK89421.1"/>
    </source>
</evidence>
<dbReference type="EMBL" id="PGXC01000018">
    <property type="protein sequence ID" value="PKK89421.1"/>
    <property type="molecule type" value="Genomic_DNA"/>
</dbReference>
<proteinExistence type="predicted"/>
<dbReference type="InterPro" id="IPR005149">
    <property type="entry name" value="Tscrpt_reg_PadR_N"/>
</dbReference>
<dbReference type="SUPFAM" id="SSF46785">
    <property type="entry name" value="Winged helix' DNA-binding domain"/>
    <property type="match status" value="1"/>
</dbReference>
<name>A0A2N1PM56_9BACT</name>
<dbReference type="AlphaFoldDB" id="A0A2N1PM56"/>
<dbReference type="InterPro" id="IPR036388">
    <property type="entry name" value="WH-like_DNA-bd_sf"/>
</dbReference>
<dbReference type="Pfam" id="PF03551">
    <property type="entry name" value="PadR"/>
    <property type="match status" value="1"/>
</dbReference>
<organism evidence="2 3">
    <name type="scientific">Candidatus Wallbacteria bacterium HGW-Wallbacteria-1</name>
    <dbReference type="NCBI Taxonomy" id="2013854"/>
    <lineage>
        <taxon>Bacteria</taxon>
        <taxon>Candidatus Walliibacteriota</taxon>
    </lineage>
</organism>
<dbReference type="InterPro" id="IPR052509">
    <property type="entry name" value="Metal_resp_DNA-bind_regulator"/>
</dbReference>
<dbReference type="Proteomes" id="UP000233256">
    <property type="component" value="Unassembled WGS sequence"/>
</dbReference>
<protein>
    <submittedName>
        <fullName evidence="2">PadR family transcriptional regulator</fullName>
    </submittedName>
</protein>
<comment type="caution">
    <text evidence="2">The sequence shown here is derived from an EMBL/GenBank/DDBJ whole genome shotgun (WGS) entry which is preliminary data.</text>
</comment>
<evidence type="ECO:0000313" key="3">
    <source>
        <dbReference type="Proteomes" id="UP000233256"/>
    </source>
</evidence>
<dbReference type="PANTHER" id="PTHR33169:SF14">
    <property type="entry name" value="TRANSCRIPTIONAL REGULATOR RV3488"/>
    <property type="match status" value="1"/>
</dbReference>